<reference evidence="4 5" key="1">
    <citation type="journal article" date="2019" name="Int. J. Syst. Evol. Microbiol.">
        <title>The Global Catalogue of Microorganisms (GCM) 10K type strain sequencing project: providing services to taxonomists for standard genome sequencing and annotation.</title>
        <authorList>
            <consortium name="The Broad Institute Genomics Platform"/>
            <consortium name="The Broad Institute Genome Sequencing Center for Infectious Disease"/>
            <person name="Wu L."/>
            <person name="Ma J."/>
        </authorList>
    </citation>
    <scope>NUCLEOTIDE SEQUENCE [LARGE SCALE GENOMIC DNA]</scope>
    <source>
        <strain evidence="4 5">JCM 15478</strain>
    </source>
</reference>
<evidence type="ECO:0000313" key="4">
    <source>
        <dbReference type="EMBL" id="GAA2062090.1"/>
    </source>
</evidence>
<dbReference type="SUPFAM" id="SSF52129">
    <property type="entry name" value="Caspase-like"/>
    <property type="match status" value="1"/>
</dbReference>
<dbReference type="PANTHER" id="PTHR22576:SF37">
    <property type="entry name" value="MUCOSA-ASSOCIATED LYMPHOID TISSUE LYMPHOMA TRANSLOCATION PROTEIN 1"/>
    <property type="match status" value="1"/>
</dbReference>
<dbReference type="InterPro" id="IPR056507">
    <property type="entry name" value="wHTH-HSP90_Na-assoc"/>
</dbReference>
<proteinExistence type="predicted"/>
<evidence type="ECO:0000313" key="5">
    <source>
        <dbReference type="Proteomes" id="UP001500016"/>
    </source>
</evidence>
<dbReference type="Pfam" id="PF24401">
    <property type="entry name" value="iHD-CE"/>
    <property type="match status" value="1"/>
</dbReference>
<feature type="domain" description="Peptidase C14 caspase" evidence="1">
    <location>
        <begin position="15"/>
        <end position="249"/>
    </location>
</feature>
<protein>
    <recommendedName>
        <fullName evidence="6">Peptidase C14 caspase catalytic subunit p20</fullName>
    </recommendedName>
</protein>
<evidence type="ECO:0000259" key="2">
    <source>
        <dbReference type="Pfam" id="PF24401"/>
    </source>
</evidence>
<feature type="domain" description="iHD-CE" evidence="2">
    <location>
        <begin position="277"/>
        <end position="585"/>
    </location>
</feature>
<dbReference type="InterPro" id="IPR036890">
    <property type="entry name" value="HATPase_C_sf"/>
</dbReference>
<evidence type="ECO:0008006" key="6">
    <source>
        <dbReference type="Google" id="ProtNLM"/>
    </source>
</evidence>
<dbReference type="Gene3D" id="3.30.565.10">
    <property type="entry name" value="Histidine kinase-like ATPase, C-terminal domain"/>
    <property type="match status" value="1"/>
</dbReference>
<dbReference type="Proteomes" id="UP001500016">
    <property type="component" value="Unassembled WGS sequence"/>
</dbReference>
<dbReference type="Gene3D" id="3.40.50.1460">
    <property type="match status" value="1"/>
</dbReference>
<dbReference type="InterPro" id="IPR029030">
    <property type="entry name" value="Caspase-like_dom_sf"/>
</dbReference>
<dbReference type="RefSeq" id="WP_344523413.1">
    <property type="nucleotide sequence ID" value="NZ_BAAAPE010000001.1"/>
</dbReference>
<dbReference type="Pfam" id="PF24410">
    <property type="entry name" value="wHTH-HSP90_Na-assoc"/>
    <property type="match status" value="1"/>
</dbReference>
<accession>A0ABN2VGZ6</accession>
<feature type="domain" description="wHTH-Hsp90 Na associated" evidence="3">
    <location>
        <begin position="1126"/>
        <end position="1178"/>
    </location>
</feature>
<dbReference type="InterPro" id="IPR011600">
    <property type="entry name" value="Pept_C14_caspase"/>
</dbReference>
<comment type="caution">
    <text evidence="4">The sequence shown here is derived from an EMBL/GenBank/DDBJ whole genome shotgun (WGS) entry which is preliminary data.</text>
</comment>
<dbReference type="PANTHER" id="PTHR22576">
    <property type="entry name" value="MUCOSA ASSOCIATED LYMPHOID TISSUE LYMPHOMA TRANSLOCATION PROTEIN 1/PARACASPASE"/>
    <property type="match status" value="1"/>
</dbReference>
<gene>
    <name evidence="4" type="ORF">GCM10009801_04920</name>
</gene>
<evidence type="ECO:0000259" key="1">
    <source>
        <dbReference type="Pfam" id="PF00656"/>
    </source>
</evidence>
<keyword evidence="5" id="KW-1185">Reference proteome</keyword>
<dbReference type="InterPro" id="IPR052039">
    <property type="entry name" value="Caspase-related_regulators"/>
</dbReference>
<organism evidence="4 5">
    <name type="scientific">Streptomyces albiaxialis</name>
    <dbReference type="NCBI Taxonomy" id="329523"/>
    <lineage>
        <taxon>Bacteria</taxon>
        <taxon>Bacillati</taxon>
        <taxon>Actinomycetota</taxon>
        <taxon>Actinomycetes</taxon>
        <taxon>Kitasatosporales</taxon>
        <taxon>Streptomycetaceae</taxon>
        <taxon>Streptomyces</taxon>
    </lineage>
</organism>
<dbReference type="InterPro" id="IPR056506">
    <property type="entry name" value="iHD-CE"/>
</dbReference>
<evidence type="ECO:0000259" key="3">
    <source>
        <dbReference type="Pfam" id="PF24410"/>
    </source>
</evidence>
<dbReference type="EMBL" id="BAAAPE010000001">
    <property type="protein sequence ID" value="GAA2062090.1"/>
    <property type="molecule type" value="Genomic_DNA"/>
</dbReference>
<dbReference type="SUPFAM" id="SSF55874">
    <property type="entry name" value="ATPase domain of HSP90 chaperone/DNA topoisomerase II/histidine kinase"/>
    <property type="match status" value="1"/>
</dbReference>
<dbReference type="Pfam" id="PF00656">
    <property type="entry name" value="Peptidase_C14"/>
    <property type="match status" value="1"/>
</dbReference>
<sequence length="1453" mass="158973">MDEEKTPEPLPMAAHKALLLGASAYDDHPRITSLPFVPEDLQRLADALSERGFASAEIPESPRGATRNFLTAQLTRFLRGAGPGDRLLVVLSGHGMNFGGDDYLIPEDAVLDMPHFEESCVRIDWSRELEQSPAAQVVFLVDACREGIAQDTMSTGGPPGMRPWGDREIAANLRRKVAYVYACSPGELALYVGYSGTTEGETFSLFSRAVCEVVKQRPGAVDLAAFETAVRERVSALRAAYARTRPPQTVRVLTDVLDKRAFPVLPGPTREAGAHAWVRSVTRHAAWDRVPETWRDEARARASKVAERLAEAYEEVAPGLRADPWHDAELAERTSIRTAFLVGRMRRDEPLSPTEAALIALLPLASQALWARETAALTLAPSFVLGYPRLNRRLEGAGPVPEIEWWLRHRAALRRPEVYAPDTLKSLLGEDGDEGVTPDRLIRLLKDQRSAPFGPPGDDLTDGVPVAPSTAYEHEVRERLVAALTKTGHALAIDPVDLPEVVVEHVGISDSVDLTELLRTVRKSEWIASGVGRALSAVCAHPAVQIALQEHAGRVDGLLRALNGTSGKHDPVASLPPFANPDRVRLGGNTPPGLSSGIRFHLAEDRVQELLIGEDLYGDAGLAVRELYQNALDACRYREARTEYLVRSGAALPAWEGRISFTQGVDEQGRPYLDCADNGIGMGVEELSHTFSQGGSRFVDLPEYVEESAEWSRLDPPVELHPNSRFGIGVLSYFMLADEITVHTCRLDREGRPGRELRVTIAGPGNLFRVEDVGPGEEAGTRVRLHLTRRAARRSCVDQLLDVLWVAEYATRAVHGSRVREWEPGVLCGEAVEKRARPGDVSTSARCHPSSRPDLWWSQEEGLVLADGLAPSGKQDAAPYGIVANLTGRDAPRLSVNRRETLAFDADLVRERALDALPSLFAPGAGEFVVPWWLHSVSRGDPEFADAATVYMDEHGIGWSDDRVPFTGVGLFLPDSMLWPLAGQRDAMWFEDDDELRHSLDETATVVRTLPEFVLRGRLGTLLHATGTTVPVPPWSARPSDLHLLTGALTAVSDWEYAFHAPAAHPDEEPTLRALSGVDWLDETVPVPPQAVFQRVGATRRPAAYVTERLRHLGYEVEPLGDAHDVTPDDLPLLRPFWEAEGWLAPGGELPSAQLSYSAAQAGVSPREAADRLRRLGFRVPGTGLPRESPWSADETAILNAAWDLPRSGDGTHDTTVPLARVVQAAHRTGHAVGAVHRLLREAGFRPDPRAESFGLLSDDDNLVLSEVLPLEFPVPIGPMWHAATLLDRPVKDVGVRLRELGHSVPDPLPTPWTTDGDLAIEALRLHARLPHSVRRELASGARMSREALIHLTPGSPFPDVEATARLARLLGYEPEVGTYAFPPNQNPQVSHLGRVLYARTTNEESPAPPPGPGHMTLRDLALAAARSHVTLREAAKVATELGIRHDIEDWFA</sequence>
<name>A0ABN2VGZ6_9ACTN</name>